<proteinExistence type="predicted"/>
<dbReference type="AlphaFoldDB" id="A0AAD9XL72"/>
<sequence>MCCVSSVTYSVLINENVYRKITPSRGLRQKDPLSLFFFLFCAEGFTNLIHMAQENGQISGFKCSFGGQVISQLFFADDSLIFTKANEANCLAVKNIMRWHEKDTIQAVIFSKSTMCISPSFFG</sequence>
<protein>
    <recommendedName>
        <fullName evidence="3">Reverse transcriptase domain-containing protein</fullName>
    </recommendedName>
</protein>
<organism evidence="1 2">
    <name type="scientific">Dipteronia dyeriana</name>
    <dbReference type="NCBI Taxonomy" id="168575"/>
    <lineage>
        <taxon>Eukaryota</taxon>
        <taxon>Viridiplantae</taxon>
        <taxon>Streptophyta</taxon>
        <taxon>Embryophyta</taxon>
        <taxon>Tracheophyta</taxon>
        <taxon>Spermatophyta</taxon>
        <taxon>Magnoliopsida</taxon>
        <taxon>eudicotyledons</taxon>
        <taxon>Gunneridae</taxon>
        <taxon>Pentapetalae</taxon>
        <taxon>rosids</taxon>
        <taxon>malvids</taxon>
        <taxon>Sapindales</taxon>
        <taxon>Sapindaceae</taxon>
        <taxon>Hippocastanoideae</taxon>
        <taxon>Acereae</taxon>
        <taxon>Dipteronia</taxon>
    </lineage>
</organism>
<evidence type="ECO:0000313" key="2">
    <source>
        <dbReference type="Proteomes" id="UP001280121"/>
    </source>
</evidence>
<name>A0AAD9XL72_9ROSI</name>
<keyword evidence="2" id="KW-1185">Reference proteome</keyword>
<evidence type="ECO:0008006" key="3">
    <source>
        <dbReference type="Google" id="ProtNLM"/>
    </source>
</evidence>
<dbReference type="EMBL" id="JANJYI010000001">
    <property type="protein sequence ID" value="KAK2661621.1"/>
    <property type="molecule type" value="Genomic_DNA"/>
</dbReference>
<dbReference type="Proteomes" id="UP001280121">
    <property type="component" value="Unassembled WGS sequence"/>
</dbReference>
<comment type="caution">
    <text evidence="1">The sequence shown here is derived from an EMBL/GenBank/DDBJ whole genome shotgun (WGS) entry which is preliminary data.</text>
</comment>
<evidence type="ECO:0000313" key="1">
    <source>
        <dbReference type="EMBL" id="KAK2661621.1"/>
    </source>
</evidence>
<gene>
    <name evidence="1" type="ORF">Ddye_000195</name>
</gene>
<accession>A0AAD9XL72</accession>
<reference evidence="1" key="1">
    <citation type="journal article" date="2023" name="Plant J.">
        <title>Genome sequences and population genomics provide insights into the demographic history, inbreeding, and mutation load of two 'living fossil' tree species of Dipteronia.</title>
        <authorList>
            <person name="Feng Y."/>
            <person name="Comes H.P."/>
            <person name="Chen J."/>
            <person name="Zhu S."/>
            <person name="Lu R."/>
            <person name="Zhang X."/>
            <person name="Li P."/>
            <person name="Qiu J."/>
            <person name="Olsen K.M."/>
            <person name="Qiu Y."/>
        </authorList>
    </citation>
    <scope>NUCLEOTIDE SEQUENCE</scope>
    <source>
        <strain evidence="1">KIB01</strain>
    </source>
</reference>